<keyword evidence="2" id="KW-0812">Transmembrane</keyword>
<sequence length="557" mass="63832">MFWHSHCAVCTIVHQILVESLWEKQVFFVVNYVLISPSCIEMIKLNVEYQFLQEPKQRLAFQQQGLLLSWWSGRPKSAEKSEVVTSDFSLSFPNEKYDFRLPFQPIGICVLISISFIELLLTSKLSNMDGPEHTRRTSRWKKNNNINSDSDSAHKTPLAKKIQGENKTKVQSRFQSTQSPETIPNPLHHFPGNMRTEQHLTQQDGRGSQIGQPTLTSGNQDDRSTPFDGSATPEHLCIPRTQDYLFYSTVYPTPPHLPDIPQIRSLVPLFCHHNRFVTNNRVRNSNIIVTPVYLISPFPPFPFLSVTTTPQYNILIELDISASLIAFWLGSTLFFIRMTQRMTDTLAGSPDIPVPHFLKLCFLRRRPIKNKGSHRCRFPNRHFNPSPQNIILPLPNIKFSCLIYISYFSLLVANIQFSSATITSKLGPQLKVMETMSPFHSLKIILIMKFSIFFYPCTPNEMYLIAKLNNIQFEAHPVLIKQNSVNIFNLRPEPTRTTQSPVYQDPPILGCFNTHQCHQILPLSHIPSNLLLLFTYVPMIGSLNHSTTNHLFSLLCV</sequence>
<keyword evidence="2" id="KW-1133">Transmembrane helix</keyword>
<feature type="compositionally biased region" description="Polar residues" evidence="1">
    <location>
        <begin position="199"/>
        <end position="219"/>
    </location>
</feature>
<keyword evidence="2" id="KW-0472">Membrane</keyword>
<feature type="transmembrane region" description="Helical" evidence="2">
    <location>
        <begin position="314"/>
        <end position="336"/>
    </location>
</feature>
<dbReference type="EMBL" id="LAVV01007158">
    <property type="protein sequence ID" value="KNZ56899.1"/>
    <property type="molecule type" value="Genomic_DNA"/>
</dbReference>
<proteinExistence type="predicted"/>
<evidence type="ECO:0000256" key="1">
    <source>
        <dbReference type="SAM" id="MobiDB-lite"/>
    </source>
</evidence>
<name>A0A0L6V867_9BASI</name>
<evidence type="ECO:0000313" key="3">
    <source>
        <dbReference type="EMBL" id="KNZ56899.1"/>
    </source>
</evidence>
<evidence type="ECO:0000313" key="4">
    <source>
        <dbReference type="Proteomes" id="UP000037035"/>
    </source>
</evidence>
<dbReference type="AlphaFoldDB" id="A0A0L6V867"/>
<keyword evidence="4" id="KW-1185">Reference proteome</keyword>
<accession>A0A0L6V867</accession>
<organism evidence="3 4">
    <name type="scientific">Puccinia sorghi</name>
    <dbReference type="NCBI Taxonomy" id="27349"/>
    <lineage>
        <taxon>Eukaryota</taxon>
        <taxon>Fungi</taxon>
        <taxon>Dikarya</taxon>
        <taxon>Basidiomycota</taxon>
        <taxon>Pucciniomycotina</taxon>
        <taxon>Pucciniomycetes</taxon>
        <taxon>Pucciniales</taxon>
        <taxon>Pucciniaceae</taxon>
        <taxon>Puccinia</taxon>
    </lineage>
</organism>
<gene>
    <name evidence="3" type="ORF">VP01_228g2</name>
</gene>
<feature type="region of interest" description="Disordered" evidence="1">
    <location>
        <begin position="128"/>
        <end position="235"/>
    </location>
</feature>
<protein>
    <submittedName>
        <fullName evidence="3">Putative signal peptide protein</fullName>
    </submittedName>
</protein>
<feature type="transmembrane region" description="Helical" evidence="2">
    <location>
        <begin position="401"/>
        <end position="419"/>
    </location>
</feature>
<dbReference type="VEuPathDB" id="FungiDB:VP01_228g2"/>
<dbReference type="Proteomes" id="UP000037035">
    <property type="component" value="Unassembled WGS sequence"/>
</dbReference>
<feature type="transmembrane region" description="Helical" evidence="2">
    <location>
        <begin position="439"/>
        <end position="457"/>
    </location>
</feature>
<comment type="caution">
    <text evidence="3">The sequence shown here is derived from an EMBL/GenBank/DDBJ whole genome shotgun (WGS) entry which is preliminary data.</text>
</comment>
<reference evidence="3 4" key="1">
    <citation type="submission" date="2015-08" db="EMBL/GenBank/DDBJ databases">
        <title>Next Generation Sequencing and Analysis of the Genome of Puccinia sorghi L Schw, the Causal Agent of Maize Common Rust.</title>
        <authorList>
            <person name="Rochi L."/>
            <person name="Burguener G."/>
            <person name="Darino M."/>
            <person name="Turjanski A."/>
            <person name="Kreff E."/>
            <person name="Dieguez M.J."/>
            <person name="Sacco F."/>
        </authorList>
    </citation>
    <scope>NUCLEOTIDE SEQUENCE [LARGE SCALE GENOMIC DNA]</scope>
    <source>
        <strain evidence="3 4">RO10H11247</strain>
    </source>
</reference>
<evidence type="ECO:0000256" key="2">
    <source>
        <dbReference type="SAM" id="Phobius"/>
    </source>
</evidence>
<feature type="compositionally biased region" description="Polar residues" evidence="1">
    <location>
        <begin position="169"/>
        <end position="182"/>
    </location>
</feature>